<dbReference type="InterPro" id="IPR052529">
    <property type="entry name" value="Bact_Transport_Assoc"/>
</dbReference>
<dbReference type="Pfam" id="PF04235">
    <property type="entry name" value="DUF418"/>
    <property type="match status" value="1"/>
</dbReference>
<sequence length="406" mass="47656">MNPSPLPLNDRLVVLDIIRGIALLGIFLVNIPAFAYPIFIFQMYDIPYEYKGIDAYIDLFLLLFVQGKFFTIFSFLFGLGCGIFLRRAEEKHYFAAALWSRRMASLLLIGLFHLVFFWYGDILHVYAIGGFLLLFFYNQKTKTILLWAIGLLCFFYLLACMQFFIPAHVLQEAQLEYKVLHEHALVQYLSTYRQADYLSWLFYRLNVEVVPMLLNLPFSIFPVFSMFLFGLYTAKKELVHSIEQNRSFFKKIQLITGAAGFTLTIILAILKLEILKYGLYQQSAIHLFTSLSGIFLCFFYLTTLLLFLQFSPYASMLGLFKYSGTMALTTYLSQTLICLWMVRDFGLYGTLTLTESTIISLIIYTLQLFFNKWWLYYFYYGPCEWLWRSFTYRSFPPLRRNRKASA</sequence>
<evidence type="ECO:0000313" key="1">
    <source>
        <dbReference type="EMBL" id="AJI23831.1"/>
    </source>
</evidence>
<dbReference type="KEGG" id="bmeg:BG04_5438"/>
<dbReference type="PANTHER" id="PTHR30590">
    <property type="entry name" value="INNER MEMBRANE PROTEIN"/>
    <property type="match status" value="1"/>
</dbReference>
<dbReference type="HOGENOM" id="CLU_039610_0_1_9"/>
<organism evidence="1 2">
    <name type="scientific">Priestia megaterium (strain ATCC 14581 / DSM 32 / CCUG 1817 / JCM 2506 / NBRC 15308 / NCIMB 9376 / NCTC 10342 / NRRL B-14308 / VKM B-512 / Ford 19)</name>
    <name type="common">Bacillus megaterium</name>
    <dbReference type="NCBI Taxonomy" id="1348623"/>
    <lineage>
        <taxon>Bacteria</taxon>
        <taxon>Bacillati</taxon>
        <taxon>Bacillota</taxon>
        <taxon>Bacilli</taxon>
        <taxon>Bacillales</taxon>
        <taxon>Bacillaceae</taxon>
        <taxon>Priestia</taxon>
    </lineage>
</organism>
<protein>
    <submittedName>
        <fullName evidence="1">Uncharacterized protein</fullName>
    </submittedName>
</protein>
<name>A0A0B6AJX7_PRIM2</name>
<proteinExistence type="predicted"/>
<accession>A0A0B6AJX7</accession>
<dbReference type="PANTHER" id="PTHR30590:SF3">
    <property type="entry name" value="HYPOTHETICAL MEMBRANE SPANNING PROTEIN"/>
    <property type="match status" value="1"/>
</dbReference>
<reference evidence="1 2" key="1">
    <citation type="journal article" date="2015" name="Genome Announc.">
        <title>Complete genome sequences for 35 biothreat assay-relevant bacillus species.</title>
        <authorList>
            <person name="Johnson S.L."/>
            <person name="Daligault H.E."/>
            <person name="Davenport K.W."/>
            <person name="Jaissle J."/>
            <person name="Frey K.G."/>
            <person name="Ladner J.T."/>
            <person name="Broomall S.M."/>
            <person name="Bishop-Lilly K.A."/>
            <person name="Bruce D.C."/>
            <person name="Gibbons H.S."/>
            <person name="Coyne S.R."/>
            <person name="Lo C.C."/>
            <person name="Meincke L."/>
            <person name="Munk A.C."/>
            <person name="Koroleva G.I."/>
            <person name="Rosenzweig C.N."/>
            <person name="Palacios G.F."/>
            <person name="Redden C.L."/>
            <person name="Minogue T.D."/>
            <person name="Chain P.S."/>
        </authorList>
    </citation>
    <scope>NUCLEOTIDE SEQUENCE [LARGE SCALE GENOMIC DNA]</scope>
    <source>
        <strain evidence="2">ATCC 14581 / DSM 32 / JCM 2506 / NBRC 15308 / NCIMB 9376 / NCTC 10342 / NRRL B-14308 / VKM B-512</strain>
    </source>
</reference>
<evidence type="ECO:0000313" key="2">
    <source>
        <dbReference type="Proteomes" id="UP000031829"/>
    </source>
</evidence>
<dbReference type="AlphaFoldDB" id="A0A0B6AJX7"/>
<dbReference type="Proteomes" id="UP000031829">
    <property type="component" value="Chromosome"/>
</dbReference>
<dbReference type="InterPro" id="IPR007349">
    <property type="entry name" value="DUF418"/>
</dbReference>
<gene>
    <name evidence="1" type="ORF">BG04_5438</name>
</gene>
<dbReference type="GeneID" id="93643384"/>
<dbReference type="RefSeq" id="WP_034650968.1">
    <property type="nucleotide sequence ID" value="NZ_BCVB01000011.1"/>
</dbReference>
<dbReference type="EMBL" id="CP009920">
    <property type="protein sequence ID" value="AJI23831.1"/>
    <property type="molecule type" value="Genomic_DNA"/>
</dbReference>